<name>A0A813DZY7_POLGL</name>
<dbReference type="AlphaFoldDB" id="A0A813DZY7"/>
<organism evidence="1 2">
    <name type="scientific">Polarella glacialis</name>
    <name type="common">Dinoflagellate</name>
    <dbReference type="NCBI Taxonomy" id="89957"/>
    <lineage>
        <taxon>Eukaryota</taxon>
        <taxon>Sar</taxon>
        <taxon>Alveolata</taxon>
        <taxon>Dinophyceae</taxon>
        <taxon>Suessiales</taxon>
        <taxon>Suessiaceae</taxon>
        <taxon>Polarella</taxon>
    </lineage>
</organism>
<dbReference type="EMBL" id="CAJNNV010004618">
    <property type="protein sequence ID" value="CAE8590985.1"/>
    <property type="molecule type" value="Genomic_DNA"/>
</dbReference>
<comment type="caution">
    <text evidence="1">The sequence shown here is derived from an EMBL/GenBank/DDBJ whole genome shotgun (WGS) entry which is preliminary data.</text>
</comment>
<proteinExistence type="predicted"/>
<accession>A0A813DZY7</accession>
<reference evidence="1" key="1">
    <citation type="submission" date="2021-02" db="EMBL/GenBank/DDBJ databases">
        <authorList>
            <person name="Dougan E. K."/>
            <person name="Rhodes N."/>
            <person name="Thang M."/>
            <person name="Chan C."/>
        </authorList>
    </citation>
    <scope>NUCLEOTIDE SEQUENCE</scope>
</reference>
<dbReference type="Proteomes" id="UP000654075">
    <property type="component" value="Unassembled WGS sequence"/>
</dbReference>
<gene>
    <name evidence="1" type="ORF">PGLA1383_LOCUS9682</name>
</gene>
<protein>
    <submittedName>
        <fullName evidence="1">Uncharacterized protein</fullName>
    </submittedName>
</protein>
<dbReference type="OrthoDB" id="423826at2759"/>
<evidence type="ECO:0000313" key="2">
    <source>
        <dbReference type="Proteomes" id="UP000654075"/>
    </source>
</evidence>
<sequence>MEDLASAFQADFLDAVKVLEDFSSSDNALKDAMSEIRNRIASKKYVCAPNFWQDLRDTLGAIEQRRDERTGKTKVQQVLKQIARLEVKFWAKESASMLRELDPESRLERTVDWLQTFGSSDSDDDPSSGPAVLYQVLSDVTLQKDFDAAQREALSTAVRDNLHKFPVEMQAVLERVGSTVGLGVARGGLSDWRRRHQLTLPLEAPTVGPGAALLWPEAIYPGQLQAGMPGGPAQEASSLGGDAQALSLSALTAGPSAVDHPEGAEGLMSVAGEDENEATRNEAAEDEEAGGFEVFDVAQVDPGLLEQARLQVLKLLELNSEGCPKHFVRTRLKQVGIAGLPIAALGEGVFFSGADVYLRHPGAPANPLPQTGRLPVPEELRQQVVDLVKEAGCRLPIKQLAEKLQWQPGSARHSMHGPLRKALGQVPEVFFEPEKVFTTEVARKLVVLFHEEEEPIVDFETVETVPTSAVPYIADPFAGLISTVMTWIHEADGTLDQNAVLPLIKALGFKTKSVIAALSNDVFWSHPEADCEILLRTSAGTALHPKPLPSNYLHEQVRRNLVTQVRQMGVKTKADKLAGSMGWNAKSELKRTYGTLRIVLAGLGEIFFEPSKLYLKRILEGVVEWPLGKDGRIGPGEIKEPIPQHWSRDVDDLRSAGDIDWFNVKRQLLGVAMSQGGRCDLDMARQILQPMEEVSLEMLFDPESKKYDLTKVLFWEPDRIFRRRAAAPLEHLTVKDAFQAPDKLEQLLIDAVKANGSATLAEMKARLSSPPTSLDSLTSLPTRPLNSCRRFFPIFSKLPQFRTSLNHVRTMKLDVYLCMERTC</sequence>
<keyword evidence="2" id="KW-1185">Reference proteome</keyword>
<evidence type="ECO:0000313" key="1">
    <source>
        <dbReference type="EMBL" id="CAE8590985.1"/>
    </source>
</evidence>